<organism evidence="2 3">
    <name type="scientific">Fodinicola feengrottensis</name>
    <dbReference type="NCBI Taxonomy" id="435914"/>
    <lineage>
        <taxon>Bacteria</taxon>
        <taxon>Bacillati</taxon>
        <taxon>Actinomycetota</taxon>
        <taxon>Actinomycetes</taxon>
        <taxon>Mycobacteriales</taxon>
        <taxon>Fodinicola</taxon>
    </lineage>
</organism>
<evidence type="ECO:0000256" key="1">
    <source>
        <dbReference type="SAM" id="MobiDB-lite"/>
    </source>
</evidence>
<protein>
    <recommendedName>
        <fullName evidence="4">WXG100 family type VII secretion target</fullName>
    </recommendedName>
</protein>
<evidence type="ECO:0008006" key="4">
    <source>
        <dbReference type="Google" id="ProtNLM"/>
    </source>
</evidence>
<evidence type="ECO:0000313" key="3">
    <source>
        <dbReference type="Proteomes" id="UP001500618"/>
    </source>
</evidence>
<sequence>MKPPDNYDDVAKKIDVDPGQIELNAVGIDGATTVLIEHLNAIEQTWQSLKVGWAGQTKAEVDSFNADWSNAYTAMFGEMFDKNYDGKSVPPEGHSALGKVRRVILAAASNYANAEESVSAEFLRWGSVLSGGDKTAAADGWKPPAKLPTDIPGDSTPKPEASPPGKAPSPDLSRDDKDPPVTESNK</sequence>
<feature type="compositionally biased region" description="Basic and acidic residues" evidence="1">
    <location>
        <begin position="172"/>
        <end position="186"/>
    </location>
</feature>
<dbReference type="SUPFAM" id="SSF140453">
    <property type="entry name" value="EsxAB dimer-like"/>
    <property type="match status" value="1"/>
</dbReference>
<keyword evidence="3" id="KW-1185">Reference proteome</keyword>
<dbReference type="Gene3D" id="1.10.287.1060">
    <property type="entry name" value="ESAT-6-like"/>
    <property type="match status" value="1"/>
</dbReference>
<dbReference type="InterPro" id="IPR036689">
    <property type="entry name" value="ESAT-6-like_sf"/>
</dbReference>
<reference evidence="2 3" key="1">
    <citation type="journal article" date="2019" name="Int. J. Syst. Evol. Microbiol.">
        <title>The Global Catalogue of Microorganisms (GCM) 10K type strain sequencing project: providing services to taxonomists for standard genome sequencing and annotation.</title>
        <authorList>
            <consortium name="The Broad Institute Genomics Platform"/>
            <consortium name="The Broad Institute Genome Sequencing Center for Infectious Disease"/>
            <person name="Wu L."/>
            <person name="Ma J."/>
        </authorList>
    </citation>
    <scope>NUCLEOTIDE SEQUENCE [LARGE SCALE GENOMIC DNA]</scope>
    <source>
        <strain evidence="2 3">JCM 14718</strain>
    </source>
</reference>
<accession>A0ABN2HCY5</accession>
<dbReference type="EMBL" id="BAAANY010000013">
    <property type="protein sequence ID" value="GAA1685869.1"/>
    <property type="molecule type" value="Genomic_DNA"/>
</dbReference>
<comment type="caution">
    <text evidence="2">The sequence shown here is derived from an EMBL/GenBank/DDBJ whole genome shotgun (WGS) entry which is preliminary data.</text>
</comment>
<name>A0ABN2HCY5_9ACTN</name>
<gene>
    <name evidence="2" type="ORF">GCM10009765_38960</name>
</gene>
<dbReference type="RefSeq" id="WP_163573531.1">
    <property type="nucleotide sequence ID" value="NZ_BAAANY010000013.1"/>
</dbReference>
<proteinExistence type="predicted"/>
<dbReference type="Proteomes" id="UP001500618">
    <property type="component" value="Unassembled WGS sequence"/>
</dbReference>
<evidence type="ECO:0000313" key="2">
    <source>
        <dbReference type="EMBL" id="GAA1685869.1"/>
    </source>
</evidence>
<feature type="region of interest" description="Disordered" evidence="1">
    <location>
        <begin position="133"/>
        <end position="186"/>
    </location>
</feature>